<gene>
    <name evidence="2" type="ORF">EV650_3129</name>
</gene>
<dbReference type="InterPro" id="IPR050490">
    <property type="entry name" value="Bact_solute-bd_prot1"/>
</dbReference>
<dbReference type="Pfam" id="PF01547">
    <property type="entry name" value="SBP_bac_1"/>
    <property type="match status" value="1"/>
</dbReference>
<dbReference type="RefSeq" id="WP_166678138.1">
    <property type="nucleotide sequence ID" value="NZ_SODF01000001.1"/>
</dbReference>
<dbReference type="PROSITE" id="PS51318">
    <property type="entry name" value="TAT"/>
    <property type="match status" value="1"/>
</dbReference>
<proteinExistence type="predicted"/>
<accession>A0A4R8A217</accession>
<dbReference type="InterPro" id="IPR006059">
    <property type="entry name" value="SBP"/>
</dbReference>
<organism evidence="2 3">
    <name type="scientific">Kribbella kalugense</name>
    <dbReference type="NCBI Taxonomy" id="2512221"/>
    <lineage>
        <taxon>Bacteria</taxon>
        <taxon>Bacillati</taxon>
        <taxon>Actinomycetota</taxon>
        <taxon>Actinomycetes</taxon>
        <taxon>Propionibacteriales</taxon>
        <taxon>Kribbellaceae</taxon>
        <taxon>Kribbella</taxon>
    </lineage>
</organism>
<evidence type="ECO:0000313" key="3">
    <source>
        <dbReference type="Proteomes" id="UP000295447"/>
    </source>
</evidence>
<dbReference type="Proteomes" id="UP000295447">
    <property type="component" value="Unassembled WGS sequence"/>
</dbReference>
<evidence type="ECO:0000256" key="1">
    <source>
        <dbReference type="SAM" id="MobiDB-lite"/>
    </source>
</evidence>
<evidence type="ECO:0000313" key="2">
    <source>
        <dbReference type="EMBL" id="TDW24256.1"/>
    </source>
</evidence>
<dbReference type="Gene3D" id="3.40.190.10">
    <property type="entry name" value="Periplasmic binding protein-like II"/>
    <property type="match status" value="2"/>
</dbReference>
<dbReference type="PANTHER" id="PTHR43649">
    <property type="entry name" value="ARABINOSE-BINDING PROTEIN-RELATED"/>
    <property type="match status" value="1"/>
</dbReference>
<feature type="compositionally biased region" description="Pro residues" evidence="1">
    <location>
        <begin position="1"/>
        <end position="10"/>
    </location>
</feature>
<name>A0A4R8A217_9ACTN</name>
<comment type="caution">
    <text evidence="2">The sequence shown here is derived from an EMBL/GenBank/DDBJ whole genome shotgun (WGS) entry which is preliminary data.</text>
</comment>
<dbReference type="AlphaFoldDB" id="A0A4R8A217"/>
<dbReference type="SUPFAM" id="SSF53850">
    <property type="entry name" value="Periplasmic binding protein-like II"/>
    <property type="match status" value="1"/>
</dbReference>
<protein>
    <submittedName>
        <fullName evidence="2">Carbohydrate ABC transporter substrate-binding protein (CUT1 family)</fullName>
    </submittedName>
</protein>
<feature type="region of interest" description="Disordered" evidence="1">
    <location>
        <begin position="1"/>
        <end position="21"/>
    </location>
</feature>
<dbReference type="InterPro" id="IPR006311">
    <property type="entry name" value="TAT_signal"/>
</dbReference>
<sequence>MNRSHVPPPASATAEQTPRGFSRRSVLTALAGISLTVAGCAPGGNDKSSASSSSGKSSVTLNFWHYFTDRAELLQQFADQYHDQTGVTVKLQLIPGDTLGQKFQAAAQAGRLPDVAAGWTGVGDGLAPYAKQGTILNLQAAMNDGWSQRFYPAHLQAGSFQPGNSFGVPPGPYLVPLDANNMQILYNTKHFAKAGISAPPATFADFLDASAKLATAGVVPFTSGFASWPLDSFAQMYQYDVIGADAMDATFSGKRKYTDPAWLDFLGLFQQLRESKALAQGILAADMPAAESLFANGQAGMIFDGSWAVGVFKQKNPGFTDYDVMLPPSVGGATGKLAIPGGVGAQLLVVGTSPHKDEAVKFVRWLTDPDQQVKYATTSANLPANREVAGKISTTPVLQKFAAEMDKVFPSLPHSMPAAVNTSLHAGLQNILAGKSAPAAVAAALQHAQSTGQAK</sequence>
<dbReference type="EMBL" id="SODF01000001">
    <property type="protein sequence ID" value="TDW24256.1"/>
    <property type="molecule type" value="Genomic_DNA"/>
</dbReference>
<reference evidence="2 3" key="1">
    <citation type="submission" date="2019-03" db="EMBL/GenBank/DDBJ databases">
        <title>Genomic Encyclopedia of Type Strains, Phase III (KMG-III): the genomes of soil and plant-associated and newly described type strains.</title>
        <authorList>
            <person name="Whitman W."/>
        </authorList>
    </citation>
    <scope>NUCLEOTIDE SEQUENCE [LARGE SCALE GENOMIC DNA]</scope>
    <source>
        <strain evidence="2 3">VKM Ac-2570</strain>
    </source>
</reference>
<keyword evidence="3" id="KW-1185">Reference proteome</keyword>